<name>A0A1H2WQ21_9RHOB</name>
<dbReference type="PANTHER" id="PTHR12192:SF2">
    <property type="entry name" value="GLUTATHIONE-SPECIFIC GAMMA-GLUTAMYLCYCLOTRANSFERASE 2"/>
    <property type="match status" value="1"/>
</dbReference>
<reference evidence="3 4" key="1">
    <citation type="submission" date="2016-10" db="EMBL/GenBank/DDBJ databases">
        <authorList>
            <person name="de Groot N.N."/>
        </authorList>
    </citation>
    <scope>NUCLEOTIDE SEQUENCE [LARGE SCALE GENOMIC DNA]</scope>
    <source>
        <strain evidence="3 4">DSM 17890</strain>
    </source>
</reference>
<dbReference type="GO" id="GO:0061928">
    <property type="term" value="F:glutathione specific gamma-glutamylcyclotransferase activity"/>
    <property type="evidence" value="ECO:0007669"/>
    <property type="project" value="UniProtKB-EC"/>
</dbReference>
<dbReference type="EMBL" id="FNMZ01000002">
    <property type="protein sequence ID" value="SDW82763.1"/>
    <property type="molecule type" value="Genomic_DNA"/>
</dbReference>
<keyword evidence="2" id="KW-0456">Lyase</keyword>
<evidence type="ECO:0000313" key="3">
    <source>
        <dbReference type="EMBL" id="SDW82763.1"/>
    </source>
</evidence>
<dbReference type="CDD" id="cd06661">
    <property type="entry name" value="GGCT_like"/>
    <property type="match status" value="1"/>
</dbReference>
<keyword evidence="4" id="KW-1185">Reference proteome</keyword>
<dbReference type="InterPro" id="IPR036568">
    <property type="entry name" value="GGCT-like_sf"/>
</dbReference>
<dbReference type="GO" id="GO:0006751">
    <property type="term" value="P:glutathione catabolic process"/>
    <property type="evidence" value="ECO:0007669"/>
    <property type="project" value="InterPro"/>
</dbReference>
<sequence length="208" mass="22695">MTGESGREPAEDAPLWVFGYGSLIWNPGFPFAETRPGRLPGYRRAFCLRSIRYRGTPEAPGLVLALDPAPEADCRGLLYRVAPGAEAETRAYLRHREMSNLSYHEVMARVELDGADPMAPPEDRAVPALCYVMNVSHENYAPMPLEAQAEIIAGAAGPAGPNRDYLHNTVAHLRELGLPDAELERLDRMVRARQAPPAPAPETGPEGA</sequence>
<dbReference type="PANTHER" id="PTHR12192">
    <property type="entry name" value="CATION TRANSPORT PROTEIN CHAC-RELATED"/>
    <property type="match status" value="1"/>
</dbReference>
<gene>
    <name evidence="3" type="ORF">SAMN05444336_102458</name>
</gene>
<organism evidence="3 4">
    <name type="scientific">Albimonas donghaensis</name>
    <dbReference type="NCBI Taxonomy" id="356660"/>
    <lineage>
        <taxon>Bacteria</taxon>
        <taxon>Pseudomonadati</taxon>
        <taxon>Pseudomonadota</taxon>
        <taxon>Alphaproteobacteria</taxon>
        <taxon>Rhodobacterales</taxon>
        <taxon>Paracoccaceae</taxon>
        <taxon>Albimonas</taxon>
    </lineage>
</organism>
<dbReference type="SUPFAM" id="SSF110857">
    <property type="entry name" value="Gamma-glutamyl cyclotransferase-like"/>
    <property type="match status" value="1"/>
</dbReference>
<proteinExistence type="predicted"/>
<dbReference type="Proteomes" id="UP000199118">
    <property type="component" value="Unassembled WGS sequence"/>
</dbReference>
<dbReference type="RefSeq" id="WP_092680699.1">
    <property type="nucleotide sequence ID" value="NZ_FNMZ01000002.1"/>
</dbReference>
<evidence type="ECO:0000313" key="4">
    <source>
        <dbReference type="Proteomes" id="UP000199118"/>
    </source>
</evidence>
<dbReference type="Gene3D" id="3.10.490.10">
    <property type="entry name" value="Gamma-glutamyl cyclotransferase-like"/>
    <property type="match status" value="1"/>
</dbReference>
<protein>
    <recommendedName>
        <fullName evidence="1">glutathione-specific gamma-glutamylcyclotransferase</fullName>
        <ecNumber evidence="1">4.3.2.7</ecNumber>
    </recommendedName>
</protein>
<dbReference type="OrthoDB" id="9795692at2"/>
<accession>A0A1H2WQ21</accession>
<dbReference type="GO" id="GO:0005737">
    <property type="term" value="C:cytoplasm"/>
    <property type="evidence" value="ECO:0007669"/>
    <property type="project" value="TreeGrafter"/>
</dbReference>
<dbReference type="InterPro" id="IPR006840">
    <property type="entry name" value="ChaC"/>
</dbReference>
<dbReference type="STRING" id="356660.SAMN05444336_102458"/>
<dbReference type="InterPro" id="IPR013024">
    <property type="entry name" value="GGCT-like"/>
</dbReference>
<dbReference type="Pfam" id="PF04752">
    <property type="entry name" value="ChaC"/>
    <property type="match status" value="1"/>
</dbReference>
<dbReference type="AlphaFoldDB" id="A0A1H2WQ21"/>
<evidence type="ECO:0000256" key="1">
    <source>
        <dbReference type="ARBA" id="ARBA00012344"/>
    </source>
</evidence>
<evidence type="ECO:0000256" key="2">
    <source>
        <dbReference type="ARBA" id="ARBA00023239"/>
    </source>
</evidence>
<dbReference type="EC" id="4.3.2.7" evidence="1"/>